<reference evidence="1 2" key="1">
    <citation type="journal article" date="2011" name="J. Bacteriol.">
        <title>Complete genome sequence of Methanosaeta concilii, a specialist in aceticlastic methanogenesis.</title>
        <authorList>
            <person name="Barber R.D."/>
            <person name="Zhang L."/>
            <person name="Harnack M."/>
            <person name="Olson M.V."/>
            <person name="Kaul R."/>
            <person name="Ingram-Smith C."/>
            <person name="Smith K.S."/>
        </authorList>
    </citation>
    <scope>NUCLEOTIDE SEQUENCE [LARGE SCALE GENOMIC DNA]</scope>
    <source>
        <strain evidence="2">ATCC 5969 / DSM 3671 / JCM 10134 / NBRC 103675 / OCM 69 / GP-6</strain>
    </source>
</reference>
<dbReference type="KEGG" id="mcj:MCON_1985"/>
<accession>F4BWR2</accession>
<dbReference type="InParanoid" id="F4BWR2"/>
<evidence type="ECO:0000313" key="2">
    <source>
        <dbReference type="Proteomes" id="UP000007807"/>
    </source>
</evidence>
<protein>
    <submittedName>
        <fullName evidence="1">Uncharacterized protein</fullName>
    </submittedName>
</protein>
<name>F4BWR2_METSG</name>
<dbReference type="Proteomes" id="UP000007807">
    <property type="component" value="Chromosome"/>
</dbReference>
<dbReference type="HOGENOM" id="CLU_2534667_0_0_2"/>
<keyword evidence="2" id="KW-1185">Reference proteome</keyword>
<organism evidence="1 2">
    <name type="scientific">Methanothrix soehngenii (strain ATCC 5969 / DSM 3671 / JCM 10134 / NBRC 103675 / OCM 69 / GP-6)</name>
    <name type="common">Methanosaeta concilii</name>
    <dbReference type="NCBI Taxonomy" id="990316"/>
    <lineage>
        <taxon>Archaea</taxon>
        <taxon>Methanobacteriati</taxon>
        <taxon>Methanobacteriota</taxon>
        <taxon>Stenosarchaea group</taxon>
        <taxon>Methanomicrobia</taxon>
        <taxon>Methanotrichales</taxon>
        <taxon>Methanotrichaceae</taxon>
        <taxon>Methanothrix</taxon>
    </lineage>
</organism>
<dbReference type="AlphaFoldDB" id="F4BWR2"/>
<gene>
    <name evidence="1" type="ordered locus">MCON_1985</name>
</gene>
<dbReference type="EMBL" id="CP002565">
    <property type="protein sequence ID" value="AEB68548.1"/>
    <property type="molecule type" value="Genomic_DNA"/>
</dbReference>
<sequence>MLRFSISAATAADTITIKAGDGFRSGLGDLVLSLTGGVQEVLCGPLETARFKIQNAVTDKGKIYIDYAGSTIAGTAFLYLIEK</sequence>
<dbReference type="STRING" id="990316.MCON_1985"/>
<evidence type="ECO:0000313" key="1">
    <source>
        <dbReference type="EMBL" id="AEB68548.1"/>
    </source>
</evidence>
<proteinExistence type="predicted"/>